<keyword evidence="2" id="KW-1185">Reference proteome</keyword>
<accession>A0ABD8A686</accession>
<protein>
    <submittedName>
        <fullName evidence="1">Uncharacterized protein</fullName>
    </submittedName>
</protein>
<dbReference type="EMBL" id="CP137641">
    <property type="protein sequence ID" value="WOX55053.1"/>
    <property type="molecule type" value="Genomic_DNA"/>
</dbReference>
<proteinExistence type="predicted"/>
<reference evidence="1 2" key="1">
    <citation type="submission" date="2023-10" db="EMBL/GenBank/DDBJ databases">
        <title>The complete genome sequence of Methanoculleus palmolei DSM 4273.</title>
        <authorList>
            <person name="Lai S.-J."/>
            <person name="You Y.-T."/>
            <person name="Chen S.-C."/>
        </authorList>
    </citation>
    <scope>NUCLEOTIDE SEQUENCE [LARGE SCALE GENOMIC DNA]</scope>
    <source>
        <strain evidence="1 2">DSM 4273</strain>
    </source>
</reference>
<dbReference type="AlphaFoldDB" id="A0ABD8A686"/>
<organism evidence="1 2">
    <name type="scientific">Methanoculleus palmolei</name>
    <dbReference type="NCBI Taxonomy" id="72612"/>
    <lineage>
        <taxon>Archaea</taxon>
        <taxon>Methanobacteriati</taxon>
        <taxon>Methanobacteriota</taxon>
        <taxon>Stenosarchaea group</taxon>
        <taxon>Methanomicrobia</taxon>
        <taxon>Methanomicrobiales</taxon>
        <taxon>Methanomicrobiaceae</taxon>
        <taxon>Methanoculleus</taxon>
    </lineage>
</organism>
<evidence type="ECO:0000313" key="2">
    <source>
        <dbReference type="Proteomes" id="UP001626603"/>
    </source>
</evidence>
<evidence type="ECO:0000313" key="1">
    <source>
        <dbReference type="EMBL" id="WOX55053.1"/>
    </source>
</evidence>
<dbReference type="Proteomes" id="UP001626603">
    <property type="component" value="Chromosome"/>
</dbReference>
<name>A0ABD8A686_9EURY</name>
<sequence>MSSSAYRICRIYEDYLLAILETFGKRPFFIRDLQEKGIEFPAGRTHIFFWHRGVLREYQHGHPSSWVITGPCREYLERRRISDADRQRD</sequence>
<gene>
    <name evidence="1" type="ORF">R6Y95_06145</name>
</gene>